<gene>
    <name evidence="8" type="ORF">GXW71_01955</name>
</gene>
<feature type="domain" description="Major facilitator superfamily (MFS) profile" evidence="7">
    <location>
        <begin position="4"/>
        <end position="383"/>
    </location>
</feature>
<dbReference type="InterPro" id="IPR050189">
    <property type="entry name" value="MFS_Efflux_Transporters"/>
</dbReference>
<keyword evidence="4 6" id="KW-1133">Transmembrane helix</keyword>
<dbReference type="RefSeq" id="WP_211850706.1">
    <property type="nucleotide sequence ID" value="NZ_JAAGBB010000002.1"/>
</dbReference>
<sequence>MPLALYALTAGAFGIGVTEFVIMGLLIEVGADLGVSTSAAGLLISGYALGVVAGAPLLTTLTANWPRKTTLLVLMGIFTIGNLACALAPSYGLLMGARVLTAFAHGTFFGVGSVVATGLVAPDRRASAIAIMFTGLTVATVLGVPFGTWLGQHLGWRATFWAVTLVGVVALAIIALAVPRDRAAPEASDWRADFRAMGRLPVLLGLLTTVLGFAGVFTVFTYIAPILTGITGFGIDAVSPILLVFGGGLVIGNLLGGRAADRRLVPALLGSFAALAVVLLLMAVTIESRIAAVLFVGLLGAAGFATVPPLQLWVLEKAEGAGKSLASSFNIAAFNLGNALGAWVGGVALDTGGLHAVTWVAVIFPIAALAVALLALRLERARSAADAGPRAAEA</sequence>
<feature type="transmembrane region" description="Helical" evidence="6">
    <location>
        <begin position="264"/>
        <end position="284"/>
    </location>
</feature>
<feature type="transmembrane region" description="Helical" evidence="6">
    <location>
        <begin position="158"/>
        <end position="179"/>
    </location>
</feature>
<evidence type="ECO:0000313" key="8">
    <source>
        <dbReference type="EMBL" id="MBR0663109.1"/>
    </source>
</evidence>
<feature type="transmembrane region" description="Helical" evidence="6">
    <location>
        <begin position="39"/>
        <end position="59"/>
    </location>
</feature>
<comment type="caution">
    <text evidence="8">The sequence shown here is derived from an EMBL/GenBank/DDBJ whole genome shotgun (WGS) entry which is preliminary data.</text>
</comment>
<dbReference type="Gene3D" id="1.20.1250.20">
    <property type="entry name" value="MFS general substrate transporter like domains"/>
    <property type="match status" value="1"/>
</dbReference>
<feature type="transmembrane region" description="Helical" evidence="6">
    <location>
        <begin position="230"/>
        <end position="252"/>
    </location>
</feature>
<evidence type="ECO:0000313" key="9">
    <source>
        <dbReference type="Proteomes" id="UP001196870"/>
    </source>
</evidence>
<evidence type="ECO:0000256" key="6">
    <source>
        <dbReference type="SAM" id="Phobius"/>
    </source>
</evidence>
<keyword evidence="3 6" id="KW-0812">Transmembrane</keyword>
<feature type="transmembrane region" description="Helical" evidence="6">
    <location>
        <begin position="356"/>
        <end position="376"/>
    </location>
</feature>
<feature type="transmembrane region" description="Helical" evidence="6">
    <location>
        <begin position="325"/>
        <end position="344"/>
    </location>
</feature>
<comment type="subcellular location">
    <subcellularLocation>
        <location evidence="1">Cell membrane</location>
        <topology evidence="1">Multi-pass membrane protein</topology>
    </subcellularLocation>
</comment>
<keyword evidence="5 6" id="KW-0472">Membrane</keyword>
<dbReference type="InterPro" id="IPR011701">
    <property type="entry name" value="MFS"/>
</dbReference>
<feature type="transmembrane region" description="Helical" evidence="6">
    <location>
        <begin position="290"/>
        <end position="313"/>
    </location>
</feature>
<dbReference type="EMBL" id="JAAGBB010000002">
    <property type="protein sequence ID" value="MBR0663109.1"/>
    <property type="molecule type" value="Genomic_DNA"/>
</dbReference>
<dbReference type="InterPro" id="IPR036259">
    <property type="entry name" value="MFS_trans_sf"/>
</dbReference>
<evidence type="ECO:0000259" key="7">
    <source>
        <dbReference type="PROSITE" id="PS50850"/>
    </source>
</evidence>
<dbReference type="PANTHER" id="PTHR43124">
    <property type="entry name" value="PURINE EFFLUX PUMP PBUE"/>
    <property type="match status" value="1"/>
</dbReference>
<dbReference type="PANTHER" id="PTHR43124:SF8">
    <property type="entry name" value="INNER MEMBRANE TRANSPORT PROTEIN YDHP"/>
    <property type="match status" value="1"/>
</dbReference>
<keyword evidence="9" id="KW-1185">Reference proteome</keyword>
<feature type="transmembrane region" description="Helical" evidence="6">
    <location>
        <begin position="100"/>
        <end position="121"/>
    </location>
</feature>
<evidence type="ECO:0000256" key="4">
    <source>
        <dbReference type="ARBA" id="ARBA00022989"/>
    </source>
</evidence>
<keyword evidence="2" id="KW-1003">Cell membrane</keyword>
<dbReference type="Pfam" id="PF07690">
    <property type="entry name" value="MFS_1"/>
    <property type="match status" value="1"/>
</dbReference>
<feature type="transmembrane region" description="Helical" evidence="6">
    <location>
        <begin position="71"/>
        <end position="94"/>
    </location>
</feature>
<dbReference type="PROSITE" id="PS50850">
    <property type="entry name" value="MFS"/>
    <property type="match status" value="1"/>
</dbReference>
<evidence type="ECO:0000256" key="1">
    <source>
        <dbReference type="ARBA" id="ARBA00004651"/>
    </source>
</evidence>
<feature type="transmembrane region" description="Helical" evidence="6">
    <location>
        <begin position="128"/>
        <end position="146"/>
    </location>
</feature>
<protein>
    <submittedName>
        <fullName evidence="8">MFS transporter</fullName>
    </submittedName>
</protein>
<feature type="transmembrane region" description="Helical" evidence="6">
    <location>
        <begin position="5"/>
        <end position="27"/>
    </location>
</feature>
<reference evidence="9" key="1">
    <citation type="journal article" date="2021" name="Syst. Appl. Microbiol.">
        <title>Roseomonas hellenica sp. nov., isolated from roots of wild-growing Alkanna tinctoria.</title>
        <authorList>
            <person name="Rat A."/>
            <person name="Naranjo H.D."/>
            <person name="Lebbe L."/>
            <person name="Cnockaert M."/>
            <person name="Krigas N."/>
            <person name="Grigoriadou K."/>
            <person name="Maloupa E."/>
            <person name="Willems A."/>
        </authorList>
    </citation>
    <scope>NUCLEOTIDE SEQUENCE [LARGE SCALE GENOMIC DNA]</scope>
    <source>
        <strain evidence="9">LMG 31523</strain>
    </source>
</reference>
<evidence type="ECO:0000256" key="5">
    <source>
        <dbReference type="ARBA" id="ARBA00023136"/>
    </source>
</evidence>
<dbReference type="SUPFAM" id="SSF103473">
    <property type="entry name" value="MFS general substrate transporter"/>
    <property type="match status" value="1"/>
</dbReference>
<organism evidence="8 9">
    <name type="scientific">Plastoroseomonas hellenica</name>
    <dbReference type="NCBI Taxonomy" id="2687306"/>
    <lineage>
        <taxon>Bacteria</taxon>
        <taxon>Pseudomonadati</taxon>
        <taxon>Pseudomonadota</taxon>
        <taxon>Alphaproteobacteria</taxon>
        <taxon>Acetobacterales</taxon>
        <taxon>Acetobacteraceae</taxon>
        <taxon>Plastoroseomonas</taxon>
    </lineage>
</organism>
<evidence type="ECO:0000256" key="2">
    <source>
        <dbReference type="ARBA" id="ARBA00022475"/>
    </source>
</evidence>
<name>A0ABS5ES36_9PROT</name>
<accession>A0ABS5ES36</accession>
<proteinExistence type="predicted"/>
<dbReference type="Proteomes" id="UP001196870">
    <property type="component" value="Unassembled WGS sequence"/>
</dbReference>
<dbReference type="CDD" id="cd17324">
    <property type="entry name" value="MFS_NepI_like"/>
    <property type="match status" value="1"/>
</dbReference>
<feature type="transmembrane region" description="Helical" evidence="6">
    <location>
        <begin position="200"/>
        <end position="224"/>
    </location>
</feature>
<evidence type="ECO:0000256" key="3">
    <source>
        <dbReference type="ARBA" id="ARBA00022692"/>
    </source>
</evidence>
<dbReference type="InterPro" id="IPR020846">
    <property type="entry name" value="MFS_dom"/>
</dbReference>